<dbReference type="AlphaFoldDB" id="A0A1E3GWW9"/>
<dbReference type="Pfam" id="PF01381">
    <property type="entry name" value="HTH_3"/>
    <property type="match status" value="1"/>
</dbReference>
<evidence type="ECO:0000313" key="2">
    <source>
        <dbReference type="EMBL" id="ODN68540.1"/>
    </source>
</evidence>
<gene>
    <name evidence="2" type="ORF">A6302_04163</name>
</gene>
<evidence type="ECO:0000313" key="3">
    <source>
        <dbReference type="Proteomes" id="UP000094622"/>
    </source>
</evidence>
<dbReference type="RefSeq" id="WP_069308307.1">
    <property type="nucleotide sequence ID" value="NZ_MCRJ01000163.1"/>
</dbReference>
<sequence length="68" mass="7417">MTSEQFKAWRKALGFTQAAAAEALGLSKPAVENYDRGVRREDGRAVVIPKVVALACMAIRMGVTDYTE</sequence>
<dbReference type="SUPFAM" id="SSF47413">
    <property type="entry name" value="lambda repressor-like DNA-binding domains"/>
    <property type="match status" value="1"/>
</dbReference>
<accession>A0A1E3GWW9</accession>
<organism evidence="2 3">
    <name type="scientific">Methylobrevis pamukkalensis</name>
    <dbReference type="NCBI Taxonomy" id="1439726"/>
    <lineage>
        <taxon>Bacteria</taxon>
        <taxon>Pseudomonadati</taxon>
        <taxon>Pseudomonadota</taxon>
        <taxon>Alphaproteobacteria</taxon>
        <taxon>Hyphomicrobiales</taxon>
        <taxon>Pleomorphomonadaceae</taxon>
        <taxon>Methylobrevis</taxon>
    </lineage>
</organism>
<comment type="caution">
    <text evidence="2">The sequence shown here is derived from an EMBL/GenBank/DDBJ whole genome shotgun (WGS) entry which is preliminary data.</text>
</comment>
<name>A0A1E3GWW9_9HYPH</name>
<reference evidence="2 3" key="1">
    <citation type="submission" date="2016-07" db="EMBL/GenBank/DDBJ databases">
        <title>Draft Genome Sequence of Methylobrevis pamukkalensis PK2.</title>
        <authorList>
            <person name="Vasilenko O.V."/>
            <person name="Doronina N.V."/>
            <person name="Shmareva M.N."/>
            <person name="Tarlachkov S.V."/>
            <person name="Mustakhimov I."/>
            <person name="Trotsenko Y.A."/>
        </authorList>
    </citation>
    <scope>NUCLEOTIDE SEQUENCE [LARGE SCALE GENOMIC DNA]</scope>
    <source>
        <strain evidence="2 3">PK2</strain>
    </source>
</reference>
<dbReference type="InterPro" id="IPR010982">
    <property type="entry name" value="Lambda_DNA-bd_dom_sf"/>
</dbReference>
<dbReference type="Proteomes" id="UP000094622">
    <property type="component" value="Unassembled WGS sequence"/>
</dbReference>
<dbReference type="OrthoDB" id="8234829at2"/>
<dbReference type="InterPro" id="IPR001387">
    <property type="entry name" value="Cro/C1-type_HTH"/>
</dbReference>
<feature type="domain" description="HTH cro/C1-type" evidence="1">
    <location>
        <begin position="6"/>
        <end position="31"/>
    </location>
</feature>
<dbReference type="Gene3D" id="1.10.260.40">
    <property type="entry name" value="lambda repressor-like DNA-binding domains"/>
    <property type="match status" value="1"/>
</dbReference>
<protein>
    <recommendedName>
        <fullName evidence="1">HTH cro/C1-type domain-containing protein</fullName>
    </recommendedName>
</protein>
<keyword evidence="3" id="KW-1185">Reference proteome</keyword>
<evidence type="ECO:0000259" key="1">
    <source>
        <dbReference type="PROSITE" id="PS50943"/>
    </source>
</evidence>
<dbReference type="PROSITE" id="PS50943">
    <property type="entry name" value="HTH_CROC1"/>
    <property type="match status" value="1"/>
</dbReference>
<proteinExistence type="predicted"/>
<dbReference type="EMBL" id="MCRJ01000163">
    <property type="protein sequence ID" value="ODN68540.1"/>
    <property type="molecule type" value="Genomic_DNA"/>
</dbReference>
<dbReference type="CDD" id="cd00093">
    <property type="entry name" value="HTH_XRE"/>
    <property type="match status" value="1"/>
</dbReference>
<dbReference type="GO" id="GO:0003677">
    <property type="term" value="F:DNA binding"/>
    <property type="evidence" value="ECO:0007669"/>
    <property type="project" value="InterPro"/>
</dbReference>